<reference evidence="1 2" key="1">
    <citation type="submission" date="2018-05" db="EMBL/GenBank/DDBJ databases">
        <authorList>
            <person name="Zhang Y.-J."/>
        </authorList>
    </citation>
    <scope>NUCLEOTIDE SEQUENCE [LARGE SCALE GENOMIC DNA]</scope>
    <source>
        <strain evidence="1 2">CY04</strain>
    </source>
</reference>
<evidence type="ECO:0000313" key="2">
    <source>
        <dbReference type="Proteomes" id="UP001429564"/>
    </source>
</evidence>
<sequence length="159" mass="18246">MQEKATTSHDFDFEVGEWRVHHRRLKERLSGCTDWEEFNGSSETRLVLGGNGNVEDNVLDFPSGAYRAMAIRAFDVSSQTWAIWWLSANDPHQLDVPVIGKFEDGVGSFFAEDLHNGQPVTVRFLWLRTDTESPRWEQAMSCDGGATWETNWTMEFERA</sequence>
<protein>
    <submittedName>
        <fullName evidence="1">DUF1579 domain-containing protein</fullName>
    </submittedName>
</protein>
<dbReference type="EMBL" id="QHLQ01000003">
    <property type="protein sequence ID" value="NIZ60400.1"/>
    <property type="molecule type" value="Genomic_DNA"/>
</dbReference>
<dbReference type="Proteomes" id="UP001429564">
    <property type="component" value="Unassembled WGS sequence"/>
</dbReference>
<gene>
    <name evidence="1" type="ORF">DL239_05360</name>
</gene>
<dbReference type="RefSeq" id="WP_167682965.1">
    <property type="nucleotide sequence ID" value="NZ_QHLQ01000003.1"/>
</dbReference>
<comment type="caution">
    <text evidence="1">The sequence shown here is derived from an EMBL/GenBank/DDBJ whole genome shotgun (WGS) entry which is preliminary data.</text>
</comment>
<keyword evidence="2" id="KW-1185">Reference proteome</keyword>
<proteinExistence type="predicted"/>
<accession>A0ABX0W436</accession>
<organism evidence="1 2">
    <name type="scientific">Parasedimentitalea denitrificans</name>
    <dbReference type="NCBI Taxonomy" id="2211118"/>
    <lineage>
        <taxon>Bacteria</taxon>
        <taxon>Pseudomonadati</taxon>
        <taxon>Pseudomonadota</taxon>
        <taxon>Alphaproteobacteria</taxon>
        <taxon>Rhodobacterales</taxon>
        <taxon>Paracoccaceae</taxon>
        <taxon>Parasedimentitalea</taxon>
    </lineage>
</organism>
<name>A0ABX0W436_9RHOB</name>
<evidence type="ECO:0000313" key="1">
    <source>
        <dbReference type="EMBL" id="NIZ60400.1"/>
    </source>
</evidence>